<accession>A0ABM0JUF1</accession>
<dbReference type="PANTHER" id="PTHR11480">
    <property type="entry name" value="SAPOSIN-RELATED"/>
    <property type="match status" value="1"/>
</dbReference>
<dbReference type="InterPro" id="IPR008139">
    <property type="entry name" value="SaposinB_dom"/>
</dbReference>
<gene>
    <name evidence="4" type="primary">LOC101863826</name>
</gene>
<dbReference type="GeneID" id="101863826"/>
<protein>
    <submittedName>
        <fullName evidence="4">Uncharacterized protein LOC101863826</fullName>
    </submittedName>
</protein>
<keyword evidence="1" id="KW-1015">Disulfide bond</keyword>
<evidence type="ECO:0000313" key="4">
    <source>
        <dbReference type="RefSeq" id="XP_005101744.1"/>
    </source>
</evidence>
<dbReference type="InterPro" id="IPR051428">
    <property type="entry name" value="Sphingo_Act-Surfact_Prot"/>
</dbReference>
<dbReference type="PROSITE" id="PS50015">
    <property type="entry name" value="SAP_B"/>
    <property type="match status" value="1"/>
</dbReference>
<proteinExistence type="predicted"/>
<name>A0ABM0JUF1_APLCA</name>
<dbReference type="InterPro" id="IPR011001">
    <property type="entry name" value="Saposin-like"/>
</dbReference>
<keyword evidence="3" id="KW-1185">Reference proteome</keyword>
<sequence>MTDTKQLMLGLDKLCHFFPGSLRPKCENLVQQRGSDLVQLLQHIPKDLLCTLVCRSNNAETRSRVPEEAEQEQGPVPEEARRGLQACFLCKVAVKTLDVVLDKLLEDDVPEEKIADALSNGCRKIPKFLRPTCRKIARPENVGLLLSLPSKAVCRKIRLCRF</sequence>
<organism evidence="3 4">
    <name type="scientific">Aplysia californica</name>
    <name type="common">California sea hare</name>
    <dbReference type="NCBI Taxonomy" id="6500"/>
    <lineage>
        <taxon>Eukaryota</taxon>
        <taxon>Metazoa</taxon>
        <taxon>Spiralia</taxon>
        <taxon>Lophotrochozoa</taxon>
        <taxon>Mollusca</taxon>
        <taxon>Gastropoda</taxon>
        <taxon>Heterobranchia</taxon>
        <taxon>Euthyneura</taxon>
        <taxon>Tectipleura</taxon>
        <taxon>Aplysiida</taxon>
        <taxon>Aplysioidea</taxon>
        <taxon>Aplysiidae</taxon>
        <taxon>Aplysia</taxon>
    </lineage>
</organism>
<reference evidence="4" key="1">
    <citation type="submission" date="2025-08" db="UniProtKB">
        <authorList>
            <consortium name="RefSeq"/>
        </authorList>
    </citation>
    <scope>IDENTIFICATION</scope>
</reference>
<dbReference type="PANTHER" id="PTHR11480:SF3">
    <property type="entry name" value="BCDNA.GH08312"/>
    <property type="match status" value="1"/>
</dbReference>
<dbReference type="Gene3D" id="1.10.225.10">
    <property type="entry name" value="Saposin-like"/>
    <property type="match status" value="2"/>
</dbReference>
<evidence type="ECO:0000313" key="3">
    <source>
        <dbReference type="Proteomes" id="UP000694888"/>
    </source>
</evidence>
<dbReference type="RefSeq" id="XP_005101744.1">
    <property type="nucleotide sequence ID" value="XM_005101687.1"/>
</dbReference>
<feature type="domain" description="Saposin B-type" evidence="2">
    <location>
        <begin position="83"/>
        <end position="162"/>
    </location>
</feature>
<evidence type="ECO:0000256" key="1">
    <source>
        <dbReference type="ARBA" id="ARBA00023157"/>
    </source>
</evidence>
<dbReference type="SMART" id="SM00741">
    <property type="entry name" value="SapB"/>
    <property type="match status" value="1"/>
</dbReference>
<dbReference type="Proteomes" id="UP000694888">
    <property type="component" value="Unplaced"/>
</dbReference>
<evidence type="ECO:0000259" key="2">
    <source>
        <dbReference type="PROSITE" id="PS50015"/>
    </source>
</evidence>
<dbReference type="SUPFAM" id="SSF47862">
    <property type="entry name" value="Saposin"/>
    <property type="match status" value="2"/>
</dbReference>